<dbReference type="Gene3D" id="2.130.10.10">
    <property type="entry name" value="YVTN repeat-like/Quinoprotein amine dehydrogenase"/>
    <property type="match status" value="1"/>
</dbReference>
<dbReference type="Proteomes" id="UP001211065">
    <property type="component" value="Unassembled WGS sequence"/>
</dbReference>
<organism evidence="2 3">
    <name type="scientific">Clydaea vesicula</name>
    <dbReference type="NCBI Taxonomy" id="447962"/>
    <lineage>
        <taxon>Eukaryota</taxon>
        <taxon>Fungi</taxon>
        <taxon>Fungi incertae sedis</taxon>
        <taxon>Chytridiomycota</taxon>
        <taxon>Chytridiomycota incertae sedis</taxon>
        <taxon>Chytridiomycetes</taxon>
        <taxon>Lobulomycetales</taxon>
        <taxon>Lobulomycetaceae</taxon>
        <taxon>Clydaea</taxon>
    </lineage>
</organism>
<dbReference type="InterPro" id="IPR015943">
    <property type="entry name" value="WD40/YVTN_repeat-like_dom_sf"/>
</dbReference>
<protein>
    <submittedName>
        <fullName evidence="2">Vacuolar protein sorting/targeting protein PEP1</fullName>
    </submittedName>
</protein>
<gene>
    <name evidence="2" type="primary">VPS10_3</name>
    <name evidence="2" type="ORF">HK099_005004</name>
</gene>
<name>A0AAD5XV91_9FUNG</name>
<dbReference type="SUPFAM" id="SSF110296">
    <property type="entry name" value="Oligoxyloglucan reducing end-specific cellobiohydrolase"/>
    <property type="match status" value="1"/>
</dbReference>
<comment type="caution">
    <text evidence="2">The sequence shown here is derived from an EMBL/GenBank/DDBJ whole genome shotgun (WGS) entry which is preliminary data.</text>
</comment>
<dbReference type="AlphaFoldDB" id="A0AAD5XV91"/>
<keyword evidence="3" id="KW-1185">Reference proteome</keyword>
<feature type="signal peptide" evidence="1">
    <location>
        <begin position="1"/>
        <end position="22"/>
    </location>
</feature>
<feature type="chain" id="PRO_5042034296" evidence="1">
    <location>
        <begin position="23"/>
        <end position="96"/>
    </location>
</feature>
<accession>A0AAD5XV91</accession>
<evidence type="ECO:0000313" key="3">
    <source>
        <dbReference type="Proteomes" id="UP001211065"/>
    </source>
</evidence>
<evidence type="ECO:0000313" key="2">
    <source>
        <dbReference type="EMBL" id="KAJ3218577.1"/>
    </source>
</evidence>
<keyword evidence="1" id="KW-0732">Signal</keyword>
<proteinExistence type="predicted"/>
<dbReference type="EMBL" id="JADGJW010000373">
    <property type="protein sequence ID" value="KAJ3218577.1"/>
    <property type="molecule type" value="Genomic_DNA"/>
</dbReference>
<evidence type="ECO:0000256" key="1">
    <source>
        <dbReference type="SAM" id="SignalP"/>
    </source>
</evidence>
<reference evidence="2" key="1">
    <citation type="submission" date="2020-05" db="EMBL/GenBank/DDBJ databases">
        <title>Phylogenomic resolution of chytrid fungi.</title>
        <authorList>
            <person name="Stajich J.E."/>
            <person name="Amses K."/>
            <person name="Simmons R."/>
            <person name="Seto K."/>
            <person name="Myers J."/>
            <person name="Bonds A."/>
            <person name="Quandt C.A."/>
            <person name="Barry K."/>
            <person name="Liu P."/>
            <person name="Grigoriev I."/>
            <person name="Longcore J.E."/>
            <person name="James T.Y."/>
        </authorList>
    </citation>
    <scope>NUCLEOTIDE SEQUENCE</scope>
    <source>
        <strain evidence="2">JEL0476</strain>
    </source>
</reference>
<sequence>MFYQWLQQLILLIFPFFSLVLTEEIILSSTLFNDLPKQMPYFKDSEAILYHESNTNNVYVSKNEGKSWAKVTNVPEGSCLTLIQHAFEPQTVTKYN</sequence>